<proteinExistence type="predicted"/>
<name>A0A0N5C7D7_STREA</name>
<dbReference type="WBParaSite" id="SPAL_0001385100.1">
    <property type="protein sequence ID" value="SPAL_0001385100.1"/>
    <property type="gene ID" value="SPAL_0001385100"/>
</dbReference>
<dbReference type="Proteomes" id="UP000046392">
    <property type="component" value="Unplaced"/>
</dbReference>
<organism evidence="1 2">
    <name type="scientific">Strongyloides papillosus</name>
    <name type="common">Intestinal threadworm</name>
    <dbReference type="NCBI Taxonomy" id="174720"/>
    <lineage>
        <taxon>Eukaryota</taxon>
        <taxon>Metazoa</taxon>
        <taxon>Ecdysozoa</taxon>
        <taxon>Nematoda</taxon>
        <taxon>Chromadorea</taxon>
        <taxon>Rhabditida</taxon>
        <taxon>Tylenchina</taxon>
        <taxon>Panagrolaimomorpha</taxon>
        <taxon>Strongyloidoidea</taxon>
        <taxon>Strongyloididae</taxon>
        <taxon>Strongyloides</taxon>
    </lineage>
</organism>
<evidence type="ECO:0000313" key="2">
    <source>
        <dbReference type="WBParaSite" id="SPAL_0001385100.1"/>
    </source>
</evidence>
<evidence type="ECO:0000313" key="1">
    <source>
        <dbReference type="Proteomes" id="UP000046392"/>
    </source>
</evidence>
<keyword evidence="1" id="KW-1185">Reference proteome</keyword>
<sequence>MVYVVNEKKRKYYEEEVDGNDKKRSCNGYEVLSKLTELVENIGTSNYIPQIKNCLDENYKIPSKKKCTKIFNPYMSNTMIINYAINNDLYINDNSFSPTKNIYCHNLSSGTFVYQFSMVRLLQWMMRTSNKI</sequence>
<accession>A0A0N5C7D7</accession>
<reference evidence="2" key="1">
    <citation type="submission" date="2017-02" db="UniProtKB">
        <authorList>
            <consortium name="WormBaseParasite"/>
        </authorList>
    </citation>
    <scope>IDENTIFICATION</scope>
</reference>
<protein>
    <submittedName>
        <fullName evidence="2">PRESAN domain-containing protein</fullName>
    </submittedName>
</protein>
<dbReference type="AlphaFoldDB" id="A0A0N5C7D7"/>